<evidence type="ECO:0000256" key="19">
    <source>
        <dbReference type="ARBA" id="ARBA00048659"/>
    </source>
</evidence>
<gene>
    <name evidence="25" type="ORF">J8A68_005328</name>
</gene>
<feature type="region of interest" description="Disordered" evidence="21">
    <location>
        <begin position="604"/>
        <end position="694"/>
    </location>
</feature>
<dbReference type="Proteomes" id="UP000694255">
    <property type="component" value="Unassembled WGS sequence"/>
</dbReference>
<keyword evidence="14" id="KW-1133">Transmembrane helix</keyword>
<dbReference type="PROSITE" id="PS00108">
    <property type="entry name" value="PROTEIN_KINASE_ST"/>
    <property type="match status" value="1"/>
</dbReference>
<keyword evidence="5" id="KW-0808">Transferase</keyword>
<dbReference type="FunFam" id="1.20.1440.180:FF:000002">
    <property type="entry name" value="Serine/threonine-protein kinase/endoribonuclease IRE1"/>
    <property type="match status" value="1"/>
</dbReference>
<feature type="region of interest" description="Disordered" evidence="21">
    <location>
        <begin position="938"/>
        <end position="959"/>
    </location>
</feature>
<reference evidence="25 26" key="1">
    <citation type="journal article" date="2021" name="DNA Res.">
        <title>Genome analysis of Candida subhashii reveals its hybrid nature and dual mitochondrial genome conformations.</title>
        <authorList>
            <person name="Mixao V."/>
            <person name="Hegedusova E."/>
            <person name="Saus E."/>
            <person name="Pryszcz L.P."/>
            <person name="Cillingova A."/>
            <person name="Nosek J."/>
            <person name="Gabaldon T."/>
        </authorList>
    </citation>
    <scope>NUCLEOTIDE SEQUENCE [LARGE SCALE GENOMIC DNA]</scope>
    <source>
        <strain evidence="25 26">CBS 10753</strain>
    </source>
</reference>
<dbReference type="InterPro" id="IPR008271">
    <property type="entry name" value="Ser/Thr_kinase_AS"/>
</dbReference>
<dbReference type="GO" id="GO:0070059">
    <property type="term" value="P:intrinsic apoptotic signaling pathway in response to endoplasmic reticulum stress"/>
    <property type="evidence" value="ECO:0007669"/>
    <property type="project" value="TreeGrafter"/>
</dbReference>
<evidence type="ECO:0000256" key="8">
    <source>
        <dbReference type="ARBA" id="ARBA00022729"/>
    </source>
</evidence>
<feature type="compositionally biased region" description="Basic and acidic residues" evidence="21">
    <location>
        <begin position="619"/>
        <end position="630"/>
    </location>
</feature>
<dbReference type="PROSITE" id="PS50011">
    <property type="entry name" value="PROTEIN_KINASE_DOM"/>
    <property type="match status" value="1"/>
</dbReference>
<feature type="domain" description="Protein kinase" evidence="23">
    <location>
        <begin position="735"/>
        <end position="1044"/>
    </location>
</feature>
<dbReference type="InterPro" id="IPR000719">
    <property type="entry name" value="Prot_kinase_dom"/>
</dbReference>
<feature type="signal peptide" evidence="22">
    <location>
        <begin position="1"/>
        <end position="20"/>
    </location>
</feature>
<keyword evidence="13" id="KW-0460">Magnesium</keyword>
<keyword evidence="8 22" id="KW-0732">Signal</keyword>
<protein>
    <recommendedName>
        <fullName evidence="3">non-specific serine/threonine protein kinase</fullName>
        <ecNumber evidence="3">2.7.11.1</ecNumber>
    </recommendedName>
</protein>
<evidence type="ECO:0000313" key="25">
    <source>
        <dbReference type="EMBL" id="KAG7661155.1"/>
    </source>
</evidence>
<dbReference type="Pfam" id="PF06479">
    <property type="entry name" value="Ribonuc_2-5A"/>
    <property type="match status" value="1"/>
</dbReference>
<keyword evidence="4" id="KW-0723">Serine/threonine-protein kinase</keyword>
<dbReference type="FunFam" id="3.30.200.20:FF:000443">
    <property type="entry name" value="Serine/threonine-protein kinase/endoribonuclease IRE1"/>
    <property type="match status" value="1"/>
</dbReference>
<comment type="subcellular location">
    <subcellularLocation>
        <location evidence="2">Membrane</location>
        <topology evidence="2">Single-pass type I membrane protein</topology>
    </subcellularLocation>
</comment>
<evidence type="ECO:0000256" key="4">
    <source>
        <dbReference type="ARBA" id="ARBA00022527"/>
    </source>
</evidence>
<dbReference type="InterPro" id="IPR045133">
    <property type="entry name" value="IRE1/2-like"/>
</dbReference>
<evidence type="ECO:0000256" key="18">
    <source>
        <dbReference type="ARBA" id="ARBA00023268"/>
    </source>
</evidence>
<accession>A0A8J5QGV9</accession>
<comment type="catalytic activity">
    <reaction evidence="19">
        <text>L-threonyl-[protein] + ATP = O-phospho-L-threonyl-[protein] + ADP + H(+)</text>
        <dbReference type="Rhea" id="RHEA:46608"/>
        <dbReference type="Rhea" id="RHEA-COMP:11060"/>
        <dbReference type="Rhea" id="RHEA-COMP:11605"/>
        <dbReference type="ChEBI" id="CHEBI:15378"/>
        <dbReference type="ChEBI" id="CHEBI:30013"/>
        <dbReference type="ChEBI" id="CHEBI:30616"/>
        <dbReference type="ChEBI" id="CHEBI:61977"/>
        <dbReference type="ChEBI" id="CHEBI:456216"/>
        <dbReference type="EC" id="2.7.11.1"/>
    </reaction>
    <physiologicalReaction direction="left-to-right" evidence="19">
        <dbReference type="Rhea" id="RHEA:46609"/>
    </physiologicalReaction>
</comment>
<keyword evidence="26" id="KW-1185">Reference proteome</keyword>
<dbReference type="GO" id="GO:0046872">
    <property type="term" value="F:metal ion binding"/>
    <property type="evidence" value="ECO:0007669"/>
    <property type="project" value="UniProtKB-KW"/>
</dbReference>
<dbReference type="RefSeq" id="XP_049261388.1">
    <property type="nucleotide sequence ID" value="XM_049409382.1"/>
</dbReference>
<evidence type="ECO:0000256" key="14">
    <source>
        <dbReference type="ARBA" id="ARBA00022989"/>
    </source>
</evidence>
<keyword evidence="15" id="KW-0472">Membrane</keyword>
<evidence type="ECO:0000256" key="3">
    <source>
        <dbReference type="ARBA" id="ARBA00012513"/>
    </source>
</evidence>
<evidence type="ECO:0000256" key="12">
    <source>
        <dbReference type="ARBA" id="ARBA00022840"/>
    </source>
</evidence>
<evidence type="ECO:0000259" key="23">
    <source>
        <dbReference type="PROSITE" id="PS50011"/>
    </source>
</evidence>
<sequence>MQLLLPLVSAFILLISIAYSSPRLERLTTETRNYLTAQNIYNHQQHALQSESVDVNQPTITEPRLSPSIAPLDYRSIADCKLTDLLLISDIDGNLHGVERNSGLLIWTLPIDEPLVKIRTNTTQSQENSQATNILWFVEPYQDGSLYYFTPKFGLNKLPTSIKDLVMESPFSLSGDDKIYTGTRRTSLYTINIHTGEIKSSFGNDEKCPIPNSVPASPWNGQYKPDDTVMVGKTTYELSIHSKTNSNIVWNVTYSQWVPNNIDNDLIMQNQQSLDKLYFTPFHDRSLLAINQDVGTPIWISKLPALAVNVFDVFNNGKNNEYVLLPHPLKVLNGLQHQEHDANSNGLVFINKTSNCQEWIAMSFTNYPTLIKSAPISNYQTIINNYYRGLSDQLHFIENFHLAKYPEDQVERLVTGIHRVFELSSDTSYQPMPRFTTSNIKRIGDGRPHSPEEQQPPVDANIADQIPNIMDGIKFPAKIPTGSDIIFLEPINDHEYETSGIEPPPPPAPNTITTSARFARRIFEDLAVLLVVFVLLMTFGKSNKFIRRMFGEYRVEQKNDQESGTVEEIKQEIGITKQKTNIGKNGTVNEIVEEKLIMSKFADEDVSEKTVSASSDSSNEDKSTVDDPSPKKKVVIVEPESTEHKEGDENDDIDTDAPVTKKKRKRGSRGGKRGGRRINKNKSDGDGRDDDNDDEDVEEIIREDEEVVISTKSLLKVNPVPPKSKKKLQIENNLVISDKILGYGSHGTVVFEGTFENRPVAVKRMLLDFFDVASHEVRLLQESDDHPNVVRYFCSQSSESEKFLYIALELCLCTLEDIVEKKQPMLRIPRKNDILYQLASGLHYLHSLKIVHRDIKPQNILVADAKRKKHHHHKQNGSTQHQEENNVRLLISDFGLCKKLDNDQSSFRATTQHAASGTSGWRAPELLLHHDLSEISPDSISSVHSQNGTSHPSSSSSSGKRLTKAIDIFSLGCVFYYILTGGSHPFGDRYLREGNIIKGEYDLRQLLEKCPNDKYESTDLISSLISANPSLRPNTSKILKHPLFWENHKRLEFLLKVSDRFEIERRDPPSELLLKLEARGYKIHHGNWHRKFDQEFLDNLGKYRRYNPDKLMDLLRAMRNKYHHFNDMPESLQAKMRPLPDGFYKYFNDKFPRLLMEVYYCVEENLKDEHVFTEYYV</sequence>
<dbReference type="InterPro" id="IPR010513">
    <property type="entry name" value="KEN_dom"/>
</dbReference>
<keyword evidence="7" id="KW-0479">Metal-binding</keyword>
<evidence type="ECO:0000256" key="2">
    <source>
        <dbReference type="ARBA" id="ARBA00004479"/>
    </source>
</evidence>
<dbReference type="GO" id="GO:0036498">
    <property type="term" value="P:IRE1-mediated unfolded protein response"/>
    <property type="evidence" value="ECO:0007669"/>
    <property type="project" value="TreeGrafter"/>
</dbReference>
<keyword evidence="12" id="KW-0067">ATP-binding</keyword>
<dbReference type="GO" id="GO:0004674">
    <property type="term" value="F:protein serine/threonine kinase activity"/>
    <property type="evidence" value="ECO:0007669"/>
    <property type="project" value="UniProtKB-KW"/>
</dbReference>
<feature type="chain" id="PRO_5035302089" description="non-specific serine/threonine protein kinase" evidence="22">
    <location>
        <begin position="21"/>
        <end position="1177"/>
    </location>
</feature>
<feature type="domain" description="KEN" evidence="24">
    <location>
        <begin position="1047"/>
        <end position="1177"/>
    </location>
</feature>
<dbReference type="GO" id="GO:0005524">
    <property type="term" value="F:ATP binding"/>
    <property type="evidence" value="ECO:0007669"/>
    <property type="project" value="UniProtKB-KW"/>
</dbReference>
<keyword evidence="10" id="KW-0418">Kinase</keyword>
<evidence type="ECO:0000256" key="9">
    <source>
        <dbReference type="ARBA" id="ARBA00022741"/>
    </source>
</evidence>
<evidence type="ECO:0000256" key="10">
    <source>
        <dbReference type="ARBA" id="ARBA00022777"/>
    </source>
</evidence>
<proteinExistence type="predicted"/>
<dbReference type="InterPro" id="IPR018391">
    <property type="entry name" value="PQQ_b-propeller_rpt"/>
</dbReference>
<dbReference type="CDD" id="cd10422">
    <property type="entry name" value="RNase_Ire1"/>
    <property type="match status" value="1"/>
</dbReference>
<keyword evidence="17" id="KW-0834">Unfolded protein response</keyword>
<comment type="caution">
    <text evidence="25">The sequence shown here is derived from an EMBL/GenBank/DDBJ whole genome shotgun (WGS) entry which is preliminary data.</text>
</comment>
<dbReference type="FunFam" id="1.10.510.10:FF:000572">
    <property type="entry name" value="Serine/threonine-protein kinase/endoribonuclease IRE1"/>
    <property type="match status" value="1"/>
</dbReference>
<dbReference type="GO" id="GO:0006397">
    <property type="term" value="P:mRNA processing"/>
    <property type="evidence" value="ECO:0007669"/>
    <property type="project" value="InterPro"/>
</dbReference>
<dbReference type="GeneID" id="73472128"/>
<dbReference type="EMBL" id="JAGSYN010000265">
    <property type="protein sequence ID" value="KAG7661155.1"/>
    <property type="molecule type" value="Genomic_DNA"/>
</dbReference>
<dbReference type="OrthoDB" id="63989at2759"/>
<evidence type="ECO:0000256" key="20">
    <source>
        <dbReference type="ARBA" id="ARBA00048977"/>
    </source>
</evidence>
<dbReference type="Pfam" id="PF00069">
    <property type="entry name" value="Pkinase"/>
    <property type="match status" value="1"/>
</dbReference>
<dbReference type="PANTHER" id="PTHR13954">
    <property type="entry name" value="IRE1-RELATED"/>
    <property type="match status" value="1"/>
</dbReference>
<evidence type="ECO:0000256" key="1">
    <source>
        <dbReference type="ARBA" id="ARBA00001946"/>
    </source>
</evidence>
<dbReference type="AlphaFoldDB" id="A0A8J5QGV9"/>
<dbReference type="SMART" id="SM00220">
    <property type="entry name" value="S_TKc"/>
    <property type="match status" value="1"/>
</dbReference>
<keyword evidence="6" id="KW-0812">Transmembrane</keyword>
<keyword evidence="11" id="KW-0378">Hydrolase</keyword>
<dbReference type="CDD" id="cd09769">
    <property type="entry name" value="Luminal_IRE1"/>
    <property type="match status" value="1"/>
</dbReference>
<keyword evidence="16" id="KW-0325">Glycoprotein</keyword>
<dbReference type="PROSITE" id="PS51392">
    <property type="entry name" value="KEN"/>
    <property type="match status" value="1"/>
</dbReference>
<dbReference type="GO" id="GO:0051082">
    <property type="term" value="F:unfolded protein binding"/>
    <property type="evidence" value="ECO:0007669"/>
    <property type="project" value="TreeGrafter"/>
</dbReference>
<comment type="cofactor">
    <cofactor evidence="1">
        <name>Mg(2+)</name>
        <dbReference type="ChEBI" id="CHEBI:18420"/>
    </cofactor>
</comment>
<feature type="compositionally biased region" description="Basic residues" evidence="21">
    <location>
        <begin position="660"/>
        <end position="680"/>
    </location>
</feature>
<evidence type="ECO:0000256" key="13">
    <source>
        <dbReference type="ARBA" id="ARBA00022842"/>
    </source>
</evidence>
<evidence type="ECO:0000259" key="24">
    <source>
        <dbReference type="PROSITE" id="PS51392"/>
    </source>
</evidence>
<dbReference type="GO" id="GO:1990604">
    <property type="term" value="C:IRE1-TRAF2-ASK1 complex"/>
    <property type="evidence" value="ECO:0007669"/>
    <property type="project" value="TreeGrafter"/>
</dbReference>
<feature type="compositionally biased region" description="Polar residues" evidence="21">
    <location>
        <begin position="938"/>
        <end position="952"/>
    </location>
</feature>
<evidence type="ECO:0000256" key="7">
    <source>
        <dbReference type="ARBA" id="ARBA00022723"/>
    </source>
</evidence>
<evidence type="ECO:0000256" key="21">
    <source>
        <dbReference type="SAM" id="MobiDB-lite"/>
    </source>
</evidence>
<evidence type="ECO:0000256" key="15">
    <source>
        <dbReference type="ARBA" id="ARBA00023136"/>
    </source>
</evidence>
<dbReference type="SMART" id="SM00580">
    <property type="entry name" value="PUG"/>
    <property type="match status" value="1"/>
</dbReference>
<evidence type="ECO:0000256" key="5">
    <source>
        <dbReference type="ARBA" id="ARBA00022679"/>
    </source>
</evidence>
<organism evidence="25 26">
    <name type="scientific">[Candida] subhashii</name>
    <dbReference type="NCBI Taxonomy" id="561895"/>
    <lineage>
        <taxon>Eukaryota</taxon>
        <taxon>Fungi</taxon>
        <taxon>Dikarya</taxon>
        <taxon>Ascomycota</taxon>
        <taxon>Saccharomycotina</taxon>
        <taxon>Pichiomycetes</taxon>
        <taxon>Debaryomycetaceae</taxon>
        <taxon>Spathaspora</taxon>
    </lineage>
</organism>
<dbReference type="EC" id="2.7.11.1" evidence="3"/>
<evidence type="ECO:0000313" key="26">
    <source>
        <dbReference type="Proteomes" id="UP000694255"/>
    </source>
</evidence>
<comment type="catalytic activity">
    <reaction evidence="20">
        <text>L-seryl-[protein] + ATP = O-phospho-L-seryl-[protein] + ADP + H(+)</text>
        <dbReference type="Rhea" id="RHEA:17989"/>
        <dbReference type="Rhea" id="RHEA-COMP:9863"/>
        <dbReference type="Rhea" id="RHEA-COMP:11604"/>
        <dbReference type="ChEBI" id="CHEBI:15378"/>
        <dbReference type="ChEBI" id="CHEBI:29999"/>
        <dbReference type="ChEBI" id="CHEBI:30616"/>
        <dbReference type="ChEBI" id="CHEBI:83421"/>
        <dbReference type="ChEBI" id="CHEBI:456216"/>
        <dbReference type="EC" id="2.7.11.1"/>
    </reaction>
    <physiologicalReaction direction="left-to-right" evidence="20">
        <dbReference type="Rhea" id="RHEA:17990"/>
    </physiologicalReaction>
</comment>
<name>A0A8J5QGV9_9ASCO</name>
<dbReference type="GO" id="GO:0031505">
    <property type="term" value="P:fungal-type cell wall organization"/>
    <property type="evidence" value="ECO:0007669"/>
    <property type="project" value="UniProtKB-ARBA"/>
</dbReference>
<evidence type="ECO:0000256" key="11">
    <source>
        <dbReference type="ARBA" id="ARBA00022801"/>
    </source>
</evidence>
<evidence type="ECO:0000256" key="6">
    <source>
        <dbReference type="ARBA" id="ARBA00022692"/>
    </source>
</evidence>
<dbReference type="PANTHER" id="PTHR13954:SF6">
    <property type="entry name" value="NON-SPECIFIC SERINE_THREONINE PROTEIN KINASE"/>
    <property type="match status" value="1"/>
</dbReference>
<dbReference type="GO" id="GO:0004521">
    <property type="term" value="F:RNA endonuclease activity"/>
    <property type="evidence" value="ECO:0007669"/>
    <property type="project" value="InterPro"/>
</dbReference>
<dbReference type="SMART" id="SM00564">
    <property type="entry name" value="PQQ"/>
    <property type="match status" value="3"/>
</dbReference>
<evidence type="ECO:0000256" key="16">
    <source>
        <dbReference type="ARBA" id="ARBA00023180"/>
    </source>
</evidence>
<evidence type="ECO:0000256" key="17">
    <source>
        <dbReference type="ARBA" id="ARBA00023230"/>
    </source>
</evidence>
<evidence type="ECO:0000256" key="22">
    <source>
        <dbReference type="SAM" id="SignalP"/>
    </source>
</evidence>
<keyword evidence="9" id="KW-0547">Nucleotide-binding</keyword>
<dbReference type="GO" id="GO:0016787">
    <property type="term" value="F:hydrolase activity"/>
    <property type="evidence" value="ECO:0007669"/>
    <property type="project" value="UniProtKB-KW"/>
</dbReference>
<keyword evidence="18" id="KW-0511">Multifunctional enzyme</keyword>